<evidence type="ECO:0000256" key="1">
    <source>
        <dbReference type="SAM" id="SignalP"/>
    </source>
</evidence>
<sequence length="155" mass="17428">MLIALLHIFTTEQLVNLTRNNMKAQRLLPVCSALFLSLAAMPAFAGTSSVSNSWNLRDIEHGRSKTKVKVNDTYKYKRSAGSDAVKHEWGFNIVSDNYNSKDGPSLYEYDSYDITASSWTKEHGRGKSKTKVNVTESYRFDGLDKTHTVTSGYSF</sequence>
<protein>
    <submittedName>
        <fullName evidence="2">Uncharacterized protein</fullName>
    </submittedName>
</protein>
<accession>I6UE77</accession>
<name>I6UE77_9CYAN</name>
<keyword evidence="1" id="KW-0732">Signal</keyword>
<feature type="chain" id="PRO_5003706305" evidence="1">
    <location>
        <begin position="46"/>
        <end position="155"/>
    </location>
</feature>
<organism evidence="2">
    <name type="scientific">Acaryochloris sp. HICR111A</name>
    <dbReference type="NCBI Taxonomy" id="576912"/>
    <lineage>
        <taxon>Bacteria</taxon>
        <taxon>Bacillati</taxon>
        <taxon>Cyanobacteriota</taxon>
        <taxon>Cyanophyceae</taxon>
        <taxon>Acaryochloridales</taxon>
        <taxon>Acaryochloridaceae</taxon>
        <taxon>Acaryochloris</taxon>
    </lineage>
</organism>
<dbReference type="EMBL" id="JN585763">
    <property type="protein sequence ID" value="AFM92605.1"/>
    <property type="molecule type" value="Genomic_DNA"/>
</dbReference>
<proteinExistence type="predicted"/>
<feature type="signal peptide" evidence="1">
    <location>
        <begin position="1"/>
        <end position="45"/>
    </location>
</feature>
<dbReference type="AlphaFoldDB" id="I6UE77"/>
<reference evidence="2" key="1">
    <citation type="journal article" date="2012" name="ISME J.">
        <title>Dinitrogen fixation in a unicellular chlorophyll d-containing cyanobacterium.</title>
        <authorList>
            <person name="Pfreundt U."/>
            <person name="Stal L.J."/>
            <person name="Voss B."/>
            <person name="Hess W.R."/>
        </authorList>
    </citation>
    <scope>NUCLEOTIDE SEQUENCE</scope>
    <source>
        <strain evidence="2">HICR111A</strain>
    </source>
</reference>
<evidence type="ECO:0000313" key="2">
    <source>
        <dbReference type="EMBL" id="AFM92605.1"/>
    </source>
</evidence>